<feature type="transmembrane region" description="Helical" evidence="9">
    <location>
        <begin position="37"/>
        <end position="61"/>
    </location>
</feature>
<keyword evidence="6 9" id="KW-0812">Transmembrane</keyword>
<evidence type="ECO:0000256" key="8">
    <source>
        <dbReference type="ARBA" id="ARBA00023136"/>
    </source>
</evidence>
<dbReference type="GO" id="GO:0055085">
    <property type="term" value="P:transmembrane transport"/>
    <property type="evidence" value="ECO:0007669"/>
    <property type="project" value="InterPro"/>
</dbReference>
<dbReference type="SUPFAM" id="SSF161098">
    <property type="entry name" value="MetI-like"/>
    <property type="match status" value="1"/>
</dbReference>
<evidence type="ECO:0000259" key="11">
    <source>
        <dbReference type="PROSITE" id="PS50928"/>
    </source>
</evidence>
<dbReference type="InterPro" id="IPR050901">
    <property type="entry name" value="BP-dep_ABC_trans_perm"/>
</dbReference>
<feature type="transmembrane region" description="Helical" evidence="9">
    <location>
        <begin position="207"/>
        <end position="229"/>
    </location>
</feature>
<evidence type="ECO:0000256" key="1">
    <source>
        <dbReference type="ARBA" id="ARBA00004651"/>
    </source>
</evidence>
<dbReference type="PROSITE" id="PS50928">
    <property type="entry name" value="ABC_TM1"/>
    <property type="match status" value="1"/>
</dbReference>
<keyword evidence="7 9" id="KW-1133">Transmembrane helix</keyword>
<dbReference type="Pfam" id="PF00528">
    <property type="entry name" value="BPD_transp_1"/>
    <property type="match status" value="1"/>
</dbReference>
<dbReference type="EMBL" id="BIFR01000001">
    <property type="protein sequence ID" value="GCE12820.1"/>
    <property type="molecule type" value="Genomic_DNA"/>
</dbReference>
<evidence type="ECO:0000313" key="13">
    <source>
        <dbReference type="Proteomes" id="UP000287352"/>
    </source>
</evidence>
<evidence type="ECO:0000256" key="9">
    <source>
        <dbReference type="RuleBase" id="RU363032"/>
    </source>
</evidence>
<feature type="transmembrane region" description="Helical" evidence="9">
    <location>
        <begin position="132"/>
        <end position="157"/>
    </location>
</feature>
<reference evidence="13" key="1">
    <citation type="submission" date="2018-12" db="EMBL/GenBank/DDBJ databases">
        <title>Tengunoibacter tsumagoiensis gen. nov., sp. nov., Dictyobacter kobayashii sp. nov., D. alpinus sp. nov., and D. joshuensis sp. nov. and description of Dictyobacteraceae fam. nov. within the order Ktedonobacterales isolated from Tengu-no-mugimeshi.</title>
        <authorList>
            <person name="Wang C.M."/>
            <person name="Zheng Y."/>
            <person name="Sakai Y."/>
            <person name="Toyoda A."/>
            <person name="Minakuchi Y."/>
            <person name="Abe K."/>
            <person name="Yokota A."/>
            <person name="Yabe S."/>
        </authorList>
    </citation>
    <scope>NUCLEOTIDE SEQUENCE [LARGE SCALE GENOMIC DNA]</scope>
    <source>
        <strain evidence="13">Uno3</strain>
    </source>
</reference>
<dbReference type="RefSeq" id="WP_126580406.1">
    <property type="nucleotide sequence ID" value="NZ_BIFR01000001.1"/>
</dbReference>
<evidence type="ECO:0000256" key="6">
    <source>
        <dbReference type="ARBA" id="ARBA00022692"/>
    </source>
</evidence>
<dbReference type="InterPro" id="IPR035906">
    <property type="entry name" value="MetI-like_sf"/>
</dbReference>
<accession>A0A402A0Y5</accession>
<dbReference type="GO" id="GO:0005886">
    <property type="term" value="C:plasma membrane"/>
    <property type="evidence" value="ECO:0007669"/>
    <property type="project" value="UniProtKB-SubCell"/>
</dbReference>
<organism evidence="12 13">
    <name type="scientific">Tengunoibacter tsumagoiensis</name>
    <dbReference type="NCBI Taxonomy" id="2014871"/>
    <lineage>
        <taxon>Bacteria</taxon>
        <taxon>Bacillati</taxon>
        <taxon>Chloroflexota</taxon>
        <taxon>Ktedonobacteria</taxon>
        <taxon>Ktedonobacterales</taxon>
        <taxon>Dictyobacteraceae</taxon>
        <taxon>Tengunoibacter</taxon>
    </lineage>
</organism>
<comment type="subcellular location">
    <subcellularLocation>
        <location evidence="1 9">Cell membrane</location>
        <topology evidence="1 9">Multi-pass membrane protein</topology>
    </subcellularLocation>
</comment>
<evidence type="ECO:0000256" key="2">
    <source>
        <dbReference type="ARBA" id="ARBA00009047"/>
    </source>
</evidence>
<gene>
    <name evidence="12" type="ORF">KTT_26790</name>
</gene>
<keyword evidence="4" id="KW-1003">Cell membrane</keyword>
<dbReference type="Gene3D" id="1.10.3720.10">
    <property type="entry name" value="MetI-like"/>
    <property type="match status" value="1"/>
</dbReference>
<feature type="compositionally biased region" description="Basic residues" evidence="10">
    <location>
        <begin position="18"/>
        <end position="27"/>
    </location>
</feature>
<comment type="similarity">
    <text evidence="2">Belongs to the binding-protein-dependent transport system permease family. MalFG subfamily.</text>
</comment>
<dbReference type="InterPro" id="IPR000515">
    <property type="entry name" value="MetI-like"/>
</dbReference>
<feature type="transmembrane region" description="Helical" evidence="9">
    <location>
        <begin position="101"/>
        <end position="120"/>
    </location>
</feature>
<proteinExistence type="inferred from homology"/>
<feature type="transmembrane region" description="Helical" evidence="9">
    <location>
        <begin position="265"/>
        <end position="286"/>
    </location>
</feature>
<feature type="transmembrane region" description="Helical" evidence="9">
    <location>
        <begin position="163"/>
        <end position="186"/>
    </location>
</feature>
<keyword evidence="8 9" id="KW-0472">Membrane</keyword>
<dbReference type="AlphaFoldDB" id="A0A402A0Y5"/>
<feature type="domain" description="ABC transmembrane type-1" evidence="11">
    <location>
        <begin position="95"/>
        <end position="286"/>
    </location>
</feature>
<feature type="region of interest" description="Disordered" evidence="10">
    <location>
        <begin position="1"/>
        <end position="27"/>
    </location>
</feature>
<dbReference type="PANTHER" id="PTHR32243:SF50">
    <property type="entry name" value="MALTOSE_MALTODEXTRIN TRANSPORT SYSTEM PERMEASE PROTEIN MALG"/>
    <property type="match status" value="1"/>
</dbReference>
<keyword evidence="5" id="KW-0762">Sugar transport</keyword>
<keyword evidence="13" id="KW-1185">Reference proteome</keyword>
<dbReference type="OrthoDB" id="9794684at2"/>
<comment type="caution">
    <text evidence="12">The sequence shown here is derived from an EMBL/GenBank/DDBJ whole genome shotgun (WGS) entry which is preliminary data.</text>
</comment>
<keyword evidence="3 9" id="KW-0813">Transport</keyword>
<evidence type="ECO:0000256" key="4">
    <source>
        <dbReference type="ARBA" id="ARBA00022475"/>
    </source>
</evidence>
<name>A0A402A0Y5_9CHLR</name>
<feature type="transmembrane region" description="Helical" evidence="9">
    <location>
        <begin position="73"/>
        <end position="95"/>
    </location>
</feature>
<evidence type="ECO:0000313" key="12">
    <source>
        <dbReference type="EMBL" id="GCE12820.1"/>
    </source>
</evidence>
<evidence type="ECO:0000256" key="3">
    <source>
        <dbReference type="ARBA" id="ARBA00022448"/>
    </source>
</evidence>
<sequence length="301" mass="33286">MKETTTIAQPGPAGSTRTTRRPRNQKRVKPLKVVGSISAHVVMIITVLLCILPMLIIISTSFKQPNDVFDLKLIPAVFTWSNYQYVLGGAFITWFFNSLKIGALTTVFGVILAAPAAYAVSRWQFFGKQGLLLLFLVTQMFPAVLLIVPLYLLFAQLSLLDNIFGLVVAYATTALPFSVWMLKNFFDAVPKELDEAANVDGLGPFQVFWRIILPLTLPGIAVVAFFNFMTAWNEFMMAFTFLQSDSNLTLAVGIQRFVHNFGADWSYLAAAAVLVTIPVLVIFIWAQRYLVTGLTGGSVKG</sequence>
<evidence type="ECO:0000256" key="7">
    <source>
        <dbReference type="ARBA" id="ARBA00022989"/>
    </source>
</evidence>
<protein>
    <submittedName>
        <fullName evidence="12">ABC transporter permease</fullName>
    </submittedName>
</protein>
<evidence type="ECO:0000256" key="10">
    <source>
        <dbReference type="SAM" id="MobiDB-lite"/>
    </source>
</evidence>
<dbReference type="CDD" id="cd06261">
    <property type="entry name" value="TM_PBP2"/>
    <property type="match status" value="1"/>
</dbReference>
<evidence type="ECO:0000256" key="5">
    <source>
        <dbReference type="ARBA" id="ARBA00022597"/>
    </source>
</evidence>
<dbReference type="Proteomes" id="UP000287352">
    <property type="component" value="Unassembled WGS sequence"/>
</dbReference>
<dbReference type="PANTHER" id="PTHR32243">
    <property type="entry name" value="MALTOSE TRANSPORT SYSTEM PERMEASE-RELATED"/>
    <property type="match status" value="1"/>
</dbReference>